<reference evidence="2 3" key="1">
    <citation type="submission" date="2023-08" db="EMBL/GenBank/DDBJ databases">
        <authorList>
            <person name="Palmer J.M."/>
        </authorList>
    </citation>
    <scope>NUCLEOTIDE SEQUENCE [LARGE SCALE GENOMIC DNA]</scope>
    <source>
        <strain evidence="2 3">TWF481</strain>
    </source>
</reference>
<evidence type="ECO:0000313" key="2">
    <source>
        <dbReference type="EMBL" id="KAK6511433.1"/>
    </source>
</evidence>
<dbReference type="PROSITE" id="PS50181">
    <property type="entry name" value="FBOX"/>
    <property type="match status" value="1"/>
</dbReference>
<accession>A0AAV9WMP8</accession>
<dbReference type="EMBL" id="JAVHJL010000001">
    <property type="protein sequence ID" value="KAK6511433.1"/>
    <property type="molecule type" value="Genomic_DNA"/>
</dbReference>
<evidence type="ECO:0000259" key="1">
    <source>
        <dbReference type="PROSITE" id="PS50181"/>
    </source>
</evidence>
<keyword evidence="3" id="KW-1185">Reference proteome</keyword>
<dbReference type="AlphaFoldDB" id="A0AAV9WMP8"/>
<name>A0AAV9WMP8_9PEZI</name>
<protein>
    <recommendedName>
        <fullName evidence="1">F-box domain-containing protein</fullName>
    </recommendedName>
</protein>
<evidence type="ECO:0000313" key="3">
    <source>
        <dbReference type="Proteomes" id="UP001370758"/>
    </source>
</evidence>
<proteinExistence type="predicted"/>
<comment type="caution">
    <text evidence="2">The sequence shown here is derived from an EMBL/GenBank/DDBJ whole genome shotgun (WGS) entry which is preliminary data.</text>
</comment>
<dbReference type="Proteomes" id="UP001370758">
    <property type="component" value="Unassembled WGS sequence"/>
</dbReference>
<feature type="domain" description="F-box" evidence="1">
    <location>
        <begin position="1"/>
        <end position="50"/>
    </location>
</feature>
<dbReference type="InterPro" id="IPR001810">
    <property type="entry name" value="F-box_dom"/>
</dbReference>
<sequence>MASLTTLPPEILSLICDGLTLRQILKIRLISRSHDEKFRDSMRREVFERLRVEFTSSNVKRLAELGEEVGGYVRHITFVGEGKVKTRAVVKLLGGLSGLKEVDLGGLGAGVNVVIKALHVSETLESVVYNSSAGIMDLTFPSTLGNLKKLEMGLKIPYTHASRPFEKKLWGWIASLPLTELKLVNTAEISCDPDQTTWPVRRHGGYLPKHFSPLSHLKKIILGGIYLTLRDMKLLIPSPGDMEKVEFGGCQMVDPRVEWVGVIEYLDGIDVKLGLAGYFRGIAGYELPDLVTHPDGDCEVTLQSPDGEYKFFKNVRLAVKNSGDTGFWESLTDGKYDSPRVVRWKRLRMLGDRYDLEMKKLGGFAVYDYEAAGRLERKFLRDVEMLEDGGF</sequence>
<gene>
    <name evidence="2" type="ORF">TWF481_000350</name>
</gene>
<organism evidence="2 3">
    <name type="scientific">Arthrobotrys musiformis</name>
    <dbReference type="NCBI Taxonomy" id="47236"/>
    <lineage>
        <taxon>Eukaryota</taxon>
        <taxon>Fungi</taxon>
        <taxon>Dikarya</taxon>
        <taxon>Ascomycota</taxon>
        <taxon>Pezizomycotina</taxon>
        <taxon>Orbiliomycetes</taxon>
        <taxon>Orbiliales</taxon>
        <taxon>Orbiliaceae</taxon>
        <taxon>Arthrobotrys</taxon>
    </lineage>
</organism>